<evidence type="ECO:0000313" key="2">
    <source>
        <dbReference type="Proteomes" id="UP000789375"/>
    </source>
</evidence>
<dbReference type="AlphaFoldDB" id="A0A9N9CUI1"/>
<dbReference type="EMBL" id="CAJVPP010002954">
    <property type="protein sequence ID" value="CAG8616512.1"/>
    <property type="molecule type" value="Genomic_DNA"/>
</dbReference>
<proteinExistence type="predicted"/>
<dbReference type="Proteomes" id="UP000789375">
    <property type="component" value="Unassembled WGS sequence"/>
</dbReference>
<reference evidence="1" key="1">
    <citation type="submission" date="2021-06" db="EMBL/GenBank/DDBJ databases">
        <authorList>
            <person name="Kallberg Y."/>
            <person name="Tangrot J."/>
            <person name="Rosling A."/>
        </authorList>
    </citation>
    <scope>NUCLEOTIDE SEQUENCE</scope>
    <source>
        <strain evidence="1">87-6 pot B 2015</strain>
    </source>
</reference>
<protein>
    <submittedName>
        <fullName evidence="1">15721_t:CDS:1</fullName>
    </submittedName>
</protein>
<name>A0A9N9CUI1_FUNMO</name>
<organism evidence="1 2">
    <name type="scientific">Funneliformis mosseae</name>
    <name type="common">Endomycorrhizal fungus</name>
    <name type="synonym">Glomus mosseae</name>
    <dbReference type="NCBI Taxonomy" id="27381"/>
    <lineage>
        <taxon>Eukaryota</taxon>
        <taxon>Fungi</taxon>
        <taxon>Fungi incertae sedis</taxon>
        <taxon>Mucoromycota</taxon>
        <taxon>Glomeromycotina</taxon>
        <taxon>Glomeromycetes</taxon>
        <taxon>Glomerales</taxon>
        <taxon>Glomeraceae</taxon>
        <taxon>Funneliformis</taxon>
    </lineage>
</organism>
<evidence type="ECO:0000313" key="1">
    <source>
        <dbReference type="EMBL" id="CAG8616512.1"/>
    </source>
</evidence>
<accession>A0A9N9CUI1</accession>
<sequence>EALESKYQVHKEKTGELSIDTMEKEIKKAYDTGAERLVIVTLKRFEYDEQNIPEEDIFRKELDISSIKSNKAIPDYRLCMECDIIILTEDLPRLLVLNVCSDMIYQTYAKKFIKMEHYFAHMRRQIIVFFNLLSTSRSSETTSNVIETDDMKTDNDKIITNNFKT</sequence>
<feature type="non-terminal residue" evidence="1">
    <location>
        <position position="165"/>
    </location>
</feature>
<keyword evidence="2" id="KW-1185">Reference proteome</keyword>
<gene>
    <name evidence="1" type="ORF">FMOSSE_LOCUS9746</name>
</gene>
<comment type="caution">
    <text evidence="1">The sequence shown here is derived from an EMBL/GenBank/DDBJ whole genome shotgun (WGS) entry which is preliminary data.</text>
</comment>